<proteinExistence type="predicted"/>
<evidence type="ECO:0000313" key="2">
    <source>
        <dbReference type="Proteomes" id="UP000254084"/>
    </source>
</evidence>
<dbReference type="Proteomes" id="UP000254084">
    <property type="component" value="Unassembled WGS sequence"/>
</dbReference>
<organism evidence="1 2">
    <name type="scientific">Ectopseudomonas oleovorans</name>
    <name type="common">Pseudomonas oleovorans</name>
    <dbReference type="NCBI Taxonomy" id="301"/>
    <lineage>
        <taxon>Bacteria</taxon>
        <taxon>Pseudomonadati</taxon>
        <taxon>Pseudomonadota</taxon>
        <taxon>Gammaproteobacteria</taxon>
        <taxon>Pseudomonadales</taxon>
        <taxon>Pseudomonadaceae</taxon>
        <taxon>Ectopseudomonas</taxon>
    </lineage>
</organism>
<accession>A0A379K6V5</accession>
<dbReference type="EMBL" id="UGUW01000004">
    <property type="protein sequence ID" value="SUD60446.1"/>
    <property type="molecule type" value="Genomic_DNA"/>
</dbReference>
<name>A0A379K6V5_ECTOL</name>
<protein>
    <submittedName>
        <fullName evidence="1">Uncharacterized protein</fullName>
    </submittedName>
</protein>
<evidence type="ECO:0000313" key="1">
    <source>
        <dbReference type="EMBL" id="SUD60446.1"/>
    </source>
</evidence>
<reference evidence="1 2" key="1">
    <citation type="submission" date="2018-06" db="EMBL/GenBank/DDBJ databases">
        <authorList>
            <consortium name="Pathogen Informatics"/>
            <person name="Doyle S."/>
        </authorList>
    </citation>
    <scope>NUCLEOTIDE SEQUENCE [LARGE SCALE GENOMIC DNA]</scope>
    <source>
        <strain evidence="1 2">NCTC10860</strain>
    </source>
</reference>
<gene>
    <name evidence="1" type="ORF">NCTC10860_02786</name>
</gene>
<sequence length="45" mass="4926">MAQIAAMLMNLACVRLISLCLADEIREYADSGVFTLNIYTADSLT</sequence>
<dbReference type="AlphaFoldDB" id="A0A379K6V5"/>